<feature type="non-terminal residue" evidence="2">
    <location>
        <position position="305"/>
    </location>
</feature>
<keyword evidence="3" id="KW-1185">Reference proteome</keyword>
<proteinExistence type="predicted"/>
<comment type="caution">
    <text evidence="2">The sequence shown here is derived from an EMBL/GenBank/DDBJ whole genome shotgun (WGS) entry which is preliminary data.</text>
</comment>
<feature type="compositionally biased region" description="Low complexity" evidence="1">
    <location>
        <begin position="146"/>
        <end position="158"/>
    </location>
</feature>
<feature type="region of interest" description="Disordered" evidence="1">
    <location>
        <begin position="139"/>
        <end position="162"/>
    </location>
</feature>
<evidence type="ECO:0000313" key="2">
    <source>
        <dbReference type="EMBL" id="CAJ0928213.1"/>
    </source>
</evidence>
<dbReference type="EMBL" id="CAUEEQ010004891">
    <property type="protein sequence ID" value="CAJ0928213.1"/>
    <property type="molecule type" value="Genomic_DNA"/>
</dbReference>
<sequence length="305" mass="32356">MGKTKQLYKGVRDKIIYLNKVGMGYKTIRYRYTIRFTNDHDQRYDLAVIVGLMYSTDQTFGNTFSFKDFSVLGNPMVNANNPLNPAANPMASGMNSNSAGMNSPQFAGQQQQYSSKGASNQPYMQQGMYGRPNYPGGGGFAGSYPGGPNNPSGMGIPPHTRPPADFTQPAAAAAAAAVAAAAATATATATATVAALQETQNKDMNQYGPVCSSFQMGPAQAYNSQFMNQPGPRVPSAMSGNMNPAGMGPNMAPSNMSGPPMGMNQPRPGMNPFGAHGQRMPQQSYPGPRPQSLPMQGIKRPYPGE</sequence>
<feature type="region of interest" description="Disordered" evidence="1">
    <location>
        <begin position="256"/>
        <end position="305"/>
    </location>
</feature>
<organism evidence="2 3">
    <name type="scientific">Ranitomeya imitator</name>
    <name type="common">mimic poison frog</name>
    <dbReference type="NCBI Taxonomy" id="111125"/>
    <lineage>
        <taxon>Eukaryota</taxon>
        <taxon>Metazoa</taxon>
        <taxon>Chordata</taxon>
        <taxon>Craniata</taxon>
        <taxon>Vertebrata</taxon>
        <taxon>Euteleostomi</taxon>
        <taxon>Amphibia</taxon>
        <taxon>Batrachia</taxon>
        <taxon>Anura</taxon>
        <taxon>Neobatrachia</taxon>
        <taxon>Hyloidea</taxon>
        <taxon>Dendrobatidae</taxon>
        <taxon>Dendrobatinae</taxon>
        <taxon>Ranitomeya</taxon>
    </lineage>
</organism>
<reference evidence="2" key="1">
    <citation type="submission" date="2023-07" db="EMBL/GenBank/DDBJ databases">
        <authorList>
            <person name="Stuckert A."/>
        </authorList>
    </citation>
    <scope>NUCLEOTIDE SEQUENCE</scope>
</reference>
<accession>A0ABN9L225</accession>
<evidence type="ECO:0000256" key="1">
    <source>
        <dbReference type="SAM" id="MobiDB-lite"/>
    </source>
</evidence>
<evidence type="ECO:0000313" key="3">
    <source>
        <dbReference type="Proteomes" id="UP001176940"/>
    </source>
</evidence>
<gene>
    <name evidence="2" type="ORF">RIMI_LOCUS3285173</name>
</gene>
<name>A0ABN9L225_9NEOB</name>
<protein>
    <submittedName>
        <fullName evidence="2">Uncharacterized protein</fullName>
    </submittedName>
</protein>
<dbReference type="Proteomes" id="UP001176940">
    <property type="component" value="Unassembled WGS sequence"/>
</dbReference>